<gene>
    <name evidence="5" type="primary">rps7</name>
</gene>
<evidence type="ECO:0000259" key="4">
    <source>
        <dbReference type="Pfam" id="PF00177"/>
    </source>
</evidence>
<dbReference type="GO" id="GO:0006412">
    <property type="term" value="P:translation"/>
    <property type="evidence" value="ECO:0007669"/>
    <property type="project" value="InterPro"/>
</dbReference>
<accession>A0A2U9GHY9</accession>
<proteinExistence type="inferred from homology"/>
<dbReference type="EMBL" id="MG271846">
    <property type="protein sequence ID" value="AWQ64098.1"/>
    <property type="molecule type" value="Genomic_DNA"/>
</dbReference>
<dbReference type="Pfam" id="PF00177">
    <property type="entry name" value="Ribosomal_S7"/>
    <property type="match status" value="1"/>
</dbReference>
<dbReference type="GO" id="GO:0005840">
    <property type="term" value="C:ribosome"/>
    <property type="evidence" value="ECO:0007669"/>
    <property type="project" value="UniProtKB-KW"/>
</dbReference>
<dbReference type="RefSeq" id="YP_009495451.1">
    <property type="nucleotide sequence ID" value="NC_037987.1"/>
</dbReference>
<evidence type="ECO:0000256" key="1">
    <source>
        <dbReference type="ARBA" id="ARBA00007151"/>
    </source>
</evidence>
<dbReference type="GeneID" id="36957387"/>
<dbReference type="AlphaFoldDB" id="A0A2U9GHY9"/>
<evidence type="ECO:0000256" key="2">
    <source>
        <dbReference type="ARBA" id="ARBA00022980"/>
    </source>
</evidence>
<reference evidence="5" key="1">
    <citation type="journal article" date="2018" name="Genome Biol. Evol.">
        <title>Recurrent loss, horizontal transfer, and the obscure origins of mitochondrial introns in diatoms (Bacillariophyta).</title>
        <authorList>
            <person name="Guillory W.X."/>
            <person name="Onyshchenko A."/>
            <person name="Ruck E.C."/>
            <person name="Parks M."/>
            <person name="Nakov T."/>
            <person name="Wickett N.J."/>
            <person name="Alverson A.J."/>
        </authorList>
    </citation>
    <scope>NUCLEOTIDE SEQUENCE</scope>
    <source>
        <strain evidence="5">UTEX FD354</strain>
    </source>
</reference>
<keyword evidence="2 5" id="KW-0689">Ribosomal protein</keyword>
<dbReference type="InterPro" id="IPR000235">
    <property type="entry name" value="Ribosomal_uS7"/>
</dbReference>
<dbReference type="InterPro" id="IPR036823">
    <property type="entry name" value="Ribosomal_uS7_dom_sf"/>
</dbReference>
<sequence length="174" mass="20780">MIKNKEQYKKKQTQALKSVGNLENFYKQKFKLKSKIINHQIKNGNKRTCEKTLLKCLKSFQKTLFKNYKKVVQLAIINTTPIFLLKEIKKLKKRRKKETIIPFIPKKNLRISYSIKNIILEALKKKSFSVKNYKNLAQEMLLSASKKSETTKKKNEIQEQALKRKKQLARFRWF</sequence>
<comment type="similarity">
    <text evidence="1">Belongs to the universal ribosomal protein uS7 family.</text>
</comment>
<protein>
    <submittedName>
        <fullName evidence="5">Ribosomal protein S7</fullName>
    </submittedName>
</protein>
<evidence type="ECO:0000256" key="3">
    <source>
        <dbReference type="ARBA" id="ARBA00023274"/>
    </source>
</evidence>
<keyword evidence="5" id="KW-0496">Mitochondrion</keyword>
<dbReference type="SUPFAM" id="SSF47973">
    <property type="entry name" value="Ribosomal protein S7"/>
    <property type="match status" value="1"/>
</dbReference>
<geneLocation type="mitochondrion" evidence="5"/>
<dbReference type="Gene3D" id="1.10.455.10">
    <property type="entry name" value="Ribosomal protein S7 domain"/>
    <property type="match status" value="1"/>
</dbReference>
<dbReference type="GO" id="GO:1990904">
    <property type="term" value="C:ribonucleoprotein complex"/>
    <property type="evidence" value="ECO:0007669"/>
    <property type="project" value="UniProtKB-KW"/>
</dbReference>
<name>A0A2U9GHY9_9STRA</name>
<dbReference type="PIRSF" id="PIRSF002122">
    <property type="entry name" value="RPS7p_RPS7a_RPS5e_RPS7o"/>
    <property type="match status" value="1"/>
</dbReference>
<keyword evidence="3" id="KW-0687">Ribonucleoprotein</keyword>
<dbReference type="InterPro" id="IPR023798">
    <property type="entry name" value="Ribosomal_uS7_dom"/>
</dbReference>
<feature type="domain" description="Small ribosomal subunit protein uS7" evidence="4">
    <location>
        <begin position="24"/>
        <end position="161"/>
    </location>
</feature>
<organism evidence="5">
    <name type="scientific">Eunotia naegelii</name>
    <dbReference type="NCBI Taxonomy" id="1458866"/>
    <lineage>
        <taxon>Eukaryota</taxon>
        <taxon>Sar</taxon>
        <taxon>Stramenopiles</taxon>
        <taxon>Ochrophyta</taxon>
        <taxon>Bacillariophyta</taxon>
        <taxon>Bacillariophyceae</taxon>
        <taxon>Eunotiophycidae</taxon>
        <taxon>Eunotiales</taxon>
        <taxon>Eunotiaceae</taxon>
        <taxon>Eunotia</taxon>
    </lineage>
</organism>
<evidence type="ECO:0000313" key="5">
    <source>
        <dbReference type="EMBL" id="AWQ64098.1"/>
    </source>
</evidence>